<evidence type="ECO:0000313" key="3">
    <source>
        <dbReference type="Proteomes" id="UP001595548"/>
    </source>
</evidence>
<dbReference type="GO" id="GO:0006508">
    <property type="term" value="P:proteolysis"/>
    <property type="evidence" value="ECO:0007669"/>
    <property type="project" value="UniProtKB-KW"/>
</dbReference>
<reference evidence="3" key="1">
    <citation type="journal article" date="2019" name="Int. J. Syst. Evol. Microbiol.">
        <title>The Global Catalogue of Microorganisms (GCM) 10K type strain sequencing project: providing services to taxonomists for standard genome sequencing and annotation.</title>
        <authorList>
            <consortium name="The Broad Institute Genomics Platform"/>
            <consortium name="The Broad Institute Genome Sequencing Center for Infectious Disease"/>
            <person name="Wu L."/>
            <person name="Ma J."/>
        </authorList>
    </citation>
    <scope>NUCLEOTIDE SEQUENCE [LARGE SCALE GENOMIC DNA]</scope>
    <source>
        <strain evidence="3">KCTC 52141</strain>
    </source>
</reference>
<accession>A0ABV7HWF7</accession>
<evidence type="ECO:0000313" key="2">
    <source>
        <dbReference type="EMBL" id="MFC3155992.1"/>
    </source>
</evidence>
<dbReference type="PROSITE" id="PS51257">
    <property type="entry name" value="PROKAR_LIPOPROTEIN"/>
    <property type="match status" value="1"/>
</dbReference>
<dbReference type="Pfam" id="PF14343">
    <property type="entry name" value="PrcB_C"/>
    <property type="match status" value="1"/>
</dbReference>
<gene>
    <name evidence="2" type="ORF">ACFOEB_12330</name>
</gene>
<protein>
    <submittedName>
        <fullName evidence="2">Protease complex subunit PrcB family protein</fullName>
    </submittedName>
</protein>
<name>A0ABV7HWF7_9GAMM</name>
<dbReference type="GO" id="GO:0008233">
    <property type="term" value="F:peptidase activity"/>
    <property type="evidence" value="ECO:0007669"/>
    <property type="project" value="UniProtKB-KW"/>
</dbReference>
<sequence>MIFCKRLPLIFICTALASCGSDDKRDDSSVTFTSLACPTVPGNSSIKEPETEVINDPHRYLERYMSADLNSQDSPPHVDFDTRTVLAVYSGMKTSGGHSVAITEIRESDEAITVNYVDKEPGGACGVDGALTYPYCFVSTAKINKPVTFSSKTKTVDCD</sequence>
<keyword evidence="3" id="KW-1185">Reference proteome</keyword>
<dbReference type="InterPro" id="IPR025748">
    <property type="entry name" value="PrcB_C_dom"/>
</dbReference>
<proteinExistence type="predicted"/>
<organism evidence="2 3">
    <name type="scientific">Gilvimarinus japonicus</name>
    <dbReference type="NCBI Taxonomy" id="1796469"/>
    <lineage>
        <taxon>Bacteria</taxon>
        <taxon>Pseudomonadati</taxon>
        <taxon>Pseudomonadota</taxon>
        <taxon>Gammaproteobacteria</taxon>
        <taxon>Cellvibrionales</taxon>
        <taxon>Cellvibrionaceae</taxon>
        <taxon>Gilvimarinus</taxon>
    </lineage>
</organism>
<dbReference type="RefSeq" id="WP_339617845.1">
    <property type="nucleotide sequence ID" value="NZ_AP031500.1"/>
</dbReference>
<comment type="caution">
    <text evidence="2">The sequence shown here is derived from an EMBL/GenBank/DDBJ whole genome shotgun (WGS) entry which is preliminary data.</text>
</comment>
<keyword evidence="2" id="KW-0645">Protease</keyword>
<dbReference type="Proteomes" id="UP001595548">
    <property type="component" value="Unassembled WGS sequence"/>
</dbReference>
<evidence type="ECO:0000259" key="1">
    <source>
        <dbReference type="Pfam" id="PF14343"/>
    </source>
</evidence>
<dbReference type="EMBL" id="JBHRTL010000008">
    <property type="protein sequence ID" value="MFC3155992.1"/>
    <property type="molecule type" value="Genomic_DNA"/>
</dbReference>
<feature type="domain" description="PrcB C-terminal" evidence="1">
    <location>
        <begin position="84"/>
        <end position="140"/>
    </location>
</feature>
<keyword evidence="2" id="KW-0378">Hydrolase</keyword>